<dbReference type="AlphaFoldDB" id="A0A261CUQ0"/>
<dbReference type="GO" id="GO:0030297">
    <property type="term" value="F:transmembrane receptor protein tyrosine kinase activator activity"/>
    <property type="evidence" value="ECO:0007669"/>
    <property type="project" value="TreeGrafter"/>
</dbReference>
<evidence type="ECO:0000313" key="2">
    <source>
        <dbReference type="EMBL" id="OZG25656.1"/>
    </source>
</evidence>
<organism evidence="2 3">
    <name type="scientific">Caenorhabditis latens</name>
    <dbReference type="NCBI Taxonomy" id="1503980"/>
    <lineage>
        <taxon>Eukaryota</taxon>
        <taxon>Metazoa</taxon>
        <taxon>Ecdysozoa</taxon>
        <taxon>Nematoda</taxon>
        <taxon>Chromadorea</taxon>
        <taxon>Rhabditida</taxon>
        <taxon>Rhabditina</taxon>
        <taxon>Rhabditomorpha</taxon>
        <taxon>Rhabditoidea</taxon>
        <taxon>Rhabditidae</taxon>
        <taxon>Peloderinae</taxon>
        <taxon>Caenorhabditis</taxon>
    </lineage>
</organism>
<gene>
    <name evidence="2" type="ORF">FL83_00236</name>
</gene>
<comment type="caution">
    <text evidence="2">The sequence shown here is derived from an EMBL/GenBank/DDBJ whole genome shotgun (WGS) entry which is preliminary data.</text>
</comment>
<sequence length="114" mass="12942">MNFPLLVFVLCSSLAITDAAFGHGSNGPLNDADEVTAVKPTCETDRLGHKYIPCATPDLNDSRHWPCIKYSDLCNSRKDCPNGDDEDVLQCFYHNYRMEEFMKLRKLLDQVRGK</sequence>
<name>A0A261CUQ0_9PELO</name>
<feature type="signal peptide" evidence="1">
    <location>
        <begin position="1"/>
        <end position="19"/>
    </location>
</feature>
<dbReference type="InterPro" id="IPR023415">
    <property type="entry name" value="LDLR_class-A_CS"/>
</dbReference>
<dbReference type="PANTHER" id="PTHR21105">
    <property type="entry name" value="GH16255P"/>
    <property type="match status" value="1"/>
</dbReference>
<evidence type="ECO:0000256" key="1">
    <source>
        <dbReference type="SAM" id="SignalP"/>
    </source>
</evidence>
<feature type="non-terminal residue" evidence="2">
    <location>
        <position position="1"/>
    </location>
</feature>
<feature type="chain" id="PRO_5011682881" evidence="1">
    <location>
        <begin position="20"/>
        <end position="114"/>
    </location>
</feature>
<dbReference type="Proteomes" id="UP000216463">
    <property type="component" value="Unassembled WGS sequence"/>
</dbReference>
<dbReference type="PANTHER" id="PTHR21105:SF0">
    <property type="entry name" value="GH16255P"/>
    <property type="match status" value="1"/>
</dbReference>
<proteinExistence type="predicted"/>
<dbReference type="GO" id="GO:0043410">
    <property type="term" value="P:positive regulation of MAPK cascade"/>
    <property type="evidence" value="ECO:0007669"/>
    <property type="project" value="TreeGrafter"/>
</dbReference>
<keyword evidence="1" id="KW-0732">Signal</keyword>
<accession>A0A261CUQ0</accession>
<protein>
    <submittedName>
        <fullName evidence="2">Uncharacterized protein</fullName>
    </submittedName>
</protein>
<dbReference type="PROSITE" id="PS01209">
    <property type="entry name" value="LDLRA_1"/>
    <property type="match status" value="1"/>
</dbReference>
<dbReference type="GO" id="GO:0043195">
    <property type="term" value="C:terminal bouton"/>
    <property type="evidence" value="ECO:0007669"/>
    <property type="project" value="TreeGrafter"/>
</dbReference>
<evidence type="ECO:0000313" key="3">
    <source>
        <dbReference type="Proteomes" id="UP000216463"/>
    </source>
</evidence>
<reference evidence="2" key="1">
    <citation type="submission" date="2017-07" db="EMBL/GenBank/DDBJ databases">
        <title>Caenorhabditis latens genome sequence.</title>
        <authorList>
            <person name="Fierst J.L."/>
        </authorList>
    </citation>
    <scope>NUCLEOTIDE SEQUENCE [LARGE SCALE GENOMIC DNA]</scope>
    <source>
        <strain evidence="2">PX534</strain>
    </source>
</reference>
<dbReference type="EMBL" id="NIPN01000001">
    <property type="protein sequence ID" value="OZG25656.1"/>
    <property type="molecule type" value="Genomic_DNA"/>
</dbReference>
<dbReference type="STRING" id="1503980.A0A261CUQ0"/>
<keyword evidence="3" id="KW-1185">Reference proteome</keyword>